<evidence type="ECO:0000256" key="2">
    <source>
        <dbReference type="ARBA" id="ARBA00023063"/>
    </source>
</evidence>
<organism evidence="4 5">
    <name type="scientific">Corynebacterium kalidii</name>
    <dbReference type="NCBI Taxonomy" id="2931982"/>
    <lineage>
        <taxon>Bacteria</taxon>
        <taxon>Bacillati</taxon>
        <taxon>Actinomycetota</taxon>
        <taxon>Actinomycetes</taxon>
        <taxon>Mycobacteriales</taxon>
        <taxon>Corynebacteriaceae</taxon>
        <taxon>Corynebacterium</taxon>
    </lineage>
</organism>
<dbReference type="GO" id="GO:0051537">
    <property type="term" value="F:2 iron, 2 sulfur cluster binding"/>
    <property type="evidence" value="ECO:0007669"/>
    <property type="project" value="InterPro"/>
</dbReference>
<dbReference type="EMBL" id="JALIEA010000006">
    <property type="protein sequence ID" value="MCJ7857319.1"/>
    <property type="molecule type" value="Genomic_DNA"/>
</dbReference>
<feature type="domain" description="Rieske-like [2Fe-2S]" evidence="3">
    <location>
        <begin position="12"/>
        <end position="108"/>
    </location>
</feature>
<dbReference type="PROSITE" id="PS51300">
    <property type="entry name" value="NIRD"/>
    <property type="match status" value="1"/>
</dbReference>
<accession>A0A9X1WE43</accession>
<dbReference type="GO" id="GO:0042128">
    <property type="term" value="P:nitrate assimilation"/>
    <property type="evidence" value="ECO:0007669"/>
    <property type="project" value="UniProtKB-KW"/>
</dbReference>
<keyword evidence="1" id="KW-0560">Oxidoreductase</keyword>
<evidence type="ECO:0000259" key="3">
    <source>
        <dbReference type="Pfam" id="PF13806"/>
    </source>
</evidence>
<dbReference type="InterPro" id="IPR012748">
    <property type="entry name" value="Rieske-like_NirD"/>
</dbReference>
<sequence length="119" mass="12889">MPATTTNPTDDFVPVCLVDDLEENLGSAVLLDDGTQIALFRCDAAVYAVSNIDPYMGAAVISRGIVGDYDGEPTIASPLLKQRFRLTDGRSLEDDSHILTTYRVEIRDVDGTARVLLAD</sequence>
<keyword evidence="2" id="KW-0534">Nitrate assimilation</keyword>
<evidence type="ECO:0000313" key="5">
    <source>
        <dbReference type="Proteomes" id="UP001139207"/>
    </source>
</evidence>
<gene>
    <name evidence="4" type="primary">nirD</name>
    <name evidence="4" type="ORF">MUN33_01110</name>
</gene>
<dbReference type="AlphaFoldDB" id="A0A9X1WE43"/>
<dbReference type="NCBIfam" id="TIGR02378">
    <property type="entry name" value="nirD_assim_sml"/>
    <property type="match status" value="1"/>
</dbReference>
<evidence type="ECO:0000256" key="1">
    <source>
        <dbReference type="ARBA" id="ARBA00023002"/>
    </source>
</evidence>
<dbReference type="PANTHER" id="PTHR40562">
    <property type="match status" value="1"/>
</dbReference>
<proteinExistence type="predicted"/>
<dbReference type="InterPro" id="IPR017881">
    <property type="entry name" value="NirD"/>
</dbReference>
<dbReference type="RefSeq" id="WP_244803064.1">
    <property type="nucleotide sequence ID" value="NZ_JALIEA010000006.1"/>
</dbReference>
<comment type="caution">
    <text evidence="4">The sequence shown here is derived from an EMBL/GenBank/DDBJ whole genome shotgun (WGS) entry which is preliminary data.</text>
</comment>
<reference evidence="4" key="1">
    <citation type="submission" date="2022-04" db="EMBL/GenBank/DDBJ databases">
        <title>Corynebacterium kalidii LD5P10.</title>
        <authorList>
            <person name="Sun J.Q."/>
        </authorList>
    </citation>
    <scope>NUCLEOTIDE SEQUENCE</scope>
    <source>
        <strain evidence="4">LD5P10</strain>
    </source>
</reference>
<dbReference type="Gene3D" id="2.102.10.10">
    <property type="entry name" value="Rieske [2Fe-2S] iron-sulphur domain"/>
    <property type="match status" value="1"/>
</dbReference>
<name>A0A9X1WE43_9CORY</name>
<protein>
    <submittedName>
        <fullName evidence="4">Nitrite reductase small subunit NirD</fullName>
    </submittedName>
</protein>
<evidence type="ECO:0000313" key="4">
    <source>
        <dbReference type="EMBL" id="MCJ7857319.1"/>
    </source>
</evidence>
<dbReference type="InterPro" id="IPR036922">
    <property type="entry name" value="Rieske_2Fe-2S_sf"/>
</dbReference>
<dbReference type="GO" id="GO:0008942">
    <property type="term" value="F:nitrite reductase [NAD(P)H] activity"/>
    <property type="evidence" value="ECO:0007669"/>
    <property type="project" value="InterPro"/>
</dbReference>
<dbReference type="SUPFAM" id="SSF50022">
    <property type="entry name" value="ISP domain"/>
    <property type="match status" value="1"/>
</dbReference>
<dbReference type="PANTHER" id="PTHR40562:SF1">
    <property type="entry name" value="NITRITE REDUCTASE (NADH) SMALL SUBUNIT"/>
    <property type="match status" value="1"/>
</dbReference>
<dbReference type="CDD" id="cd03529">
    <property type="entry name" value="Rieske_NirD"/>
    <property type="match status" value="1"/>
</dbReference>
<dbReference type="Proteomes" id="UP001139207">
    <property type="component" value="Unassembled WGS sequence"/>
</dbReference>
<dbReference type="Pfam" id="PF13806">
    <property type="entry name" value="Rieske_2"/>
    <property type="match status" value="1"/>
</dbReference>
<keyword evidence="5" id="KW-1185">Reference proteome</keyword>